<organism evidence="1 2">
    <name type="scientific">Clostridium tarantellae</name>
    <dbReference type="NCBI Taxonomy" id="39493"/>
    <lineage>
        <taxon>Bacteria</taxon>
        <taxon>Bacillati</taxon>
        <taxon>Bacillota</taxon>
        <taxon>Clostridia</taxon>
        <taxon>Eubacteriales</taxon>
        <taxon>Clostridiaceae</taxon>
        <taxon>Clostridium</taxon>
    </lineage>
</organism>
<dbReference type="PRINTS" id="PR00413">
    <property type="entry name" value="HADHALOGNASE"/>
</dbReference>
<keyword evidence="1" id="KW-0378">Hydrolase</keyword>
<dbReference type="InterPro" id="IPR041492">
    <property type="entry name" value="HAD_2"/>
</dbReference>
<keyword evidence="2" id="KW-1185">Reference proteome</keyword>
<dbReference type="Gene3D" id="1.10.150.240">
    <property type="entry name" value="Putative phosphatase, domain 2"/>
    <property type="match status" value="1"/>
</dbReference>
<dbReference type="RefSeq" id="WP_152888605.1">
    <property type="nucleotide sequence ID" value="NZ_WHJC01000051.1"/>
</dbReference>
<dbReference type="InterPro" id="IPR023214">
    <property type="entry name" value="HAD_sf"/>
</dbReference>
<comment type="caution">
    <text evidence="1">The sequence shown here is derived from an EMBL/GenBank/DDBJ whole genome shotgun (WGS) entry which is preliminary data.</text>
</comment>
<protein>
    <submittedName>
        <fullName evidence="1">HAD-IA family hydrolase</fullName>
    </submittedName>
</protein>
<dbReference type="NCBIfam" id="TIGR01509">
    <property type="entry name" value="HAD-SF-IA-v3"/>
    <property type="match status" value="1"/>
</dbReference>
<dbReference type="CDD" id="cd07505">
    <property type="entry name" value="HAD_BPGM-like"/>
    <property type="match status" value="1"/>
</dbReference>
<dbReference type="Pfam" id="PF13419">
    <property type="entry name" value="HAD_2"/>
    <property type="match status" value="1"/>
</dbReference>
<dbReference type="OrthoDB" id="9797743at2"/>
<dbReference type="AlphaFoldDB" id="A0A6I1MQU3"/>
<gene>
    <name evidence="1" type="ORF">GBZ86_05670</name>
</gene>
<dbReference type="PANTHER" id="PTHR18901:SF38">
    <property type="entry name" value="PSEUDOURIDINE-5'-PHOSPHATASE"/>
    <property type="match status" value="1"/>
</dbReference>
<dbReference type="SFLD" id="SFLDG01129">
    <property type="entry name" value="C1.5:_HAD__Beta-PGM__Phosphata"/>
    <property type="match status" value="1"/>
</dbReference>
<dbReference type="GO" id="GO:0016791">
    <property type="term" value="F:phosphatase activity"/>
    <property type="evidence" value="ECO:0007669"/>
    <property type="project" value="TreeGrafter"/>
</dbReference>
<dbReference type="Gene3D" id="3.40.50.1000">
    <property type="entry name" value="HAD superfamily/HAD-like"/>
    <property type="match status" value="1"/>
</dbReference>
<evidence type="ECO:0000313" key="1">
    <source>
        <dbReference type="EMBL" id="MPQ43251.1"/>
    </source>
</evidence>
<sequence>MLKNINLAIFDLDGTLVDSMGIWEKIDNDYLKIFGYKKPINLKEDITHLNFYETALYFKKRFSISDSPDEILETWLNMAFNEYKNNIKLKPGAKKFLYKLKDLGIKIALATSNYQSLLEICLKSNNVFELFDSITTTEEVSRGKDFPDIYLLSCEKHKIHPKNCIVFEDILCAVKSAKNAGMRVVAVKDSITTFKEELLLIDESDYYLKSFNELI</sequence>
<dbReference type="InterPro" id="IPR006439">
    <property type="entry name" value="HAD-SF_hydro_IA"/>
</dbReference>
<reference evidence="1 2" key="1">
    <citation type="submission" date="2019-10" db="EMBL/GenBank/DDBJ databases">
        <title>The Genome Sequence of Clostridium tarantellae Isolated from Fish Brain.</title>
        <authorList>
            <person name="Bano L."/>
            <person name="Kiel M."/>
            <person name="Sales G."/>
            <person name="Doxey A.C."/>
            <person name="Mansfield M.J."/>
            <person name="Schiavone M."/>
            <person name="Rossetto O."/>
            <person name="Pirazzini M."/>
            <person name="Dobrindt U."/>
            <person name="Montecucco C."/>
        </authorList>
    </citation>
    <scope>NUCLEOTIDE SEQUENCE [LARGE SCALE GENOMIC DNA]</scope>
    <source>
        <strain evidence="1 2">DSM 3997</strain>
    </source>
</reference>
<proteinExistence type="predicted"/>
<dbReference type="SFLD" id="SFLDS00003">
    <property type="entry name" value="Haloacid_Dehalogenase"/>
    <property type="match status" value="1"/>
</dbReference>
<dbReference type="InterPro" id="IPR036412">
    <property type="entry name" value="HAD-like_sf"/>
</dbReference>
<name>A0A6I1MQU3_9CLOT</name>
<dbReference type="EMBL" id="WHJC01000051">
    <property type="protein sequence ID" value="MPQ43251.1"/>
    <property type="molecule type" value="Genomic_DNA"/>
</dbReference>
<dbReference type="SUPFAM" id="SSF56784">
    <property type="entry name" value="HAD-like"/>
    <property type="match status" value="1"/>
</dbReference>
<dbReference type="InterPro" id="IPR023198">
    <property type="entry name" value="PGP-like_dom2"/>
</dbReference>
<dbReference type="PANTHER" id="PTHR18901">
    <property type="entry name" value="2-DEOXYGLUCOSE-6-PHOSPHATE PHOSPHATASE 2"/>
    <property type="match status" value="1"/>
</dbReference>
<evidence type="ECO:0000313" key="2">
    <source>
        <dbReference type="Proteomes" id="UP000430345"/>
    </source>
</evidence>
<accession>A0A6I1MQU3</accession>
<dbReference type="Proteomes" id="UP000430345">
    <property type="component" value="Unassembled WGS sequence"/>
</dbReference>